<dbReference type="GO" id="GO:0016491">
    <property type="term" value="F:oxidoreductase activity"/>
    <property type="evidence" value="ECO:0007669"/>
    <property type="project" value="InterPro"/>
</dbReference>
<evidence type="ECO:0000313" key="3">
    <source>
        <dbReference type="Proteomes" id="UP000242875"/>
    </source>
</evidence>
<name>A0A261XVW9_9FUNG</name>
<gene>
    <name evidence="2" type="ORF">BZG36_04881</name>
</gene>
<organism evidence="2 3">
    <name type="scientific">Bifiguratus adelaidae</name>
    <dbReference type="NCBI Taxonomy" id="1938954"/>
    <lineage>
        <taxon>Eukaryota</taxon>
        <taxon>Fungi</taxon>
        <taxon>Fungi incertae sedis</taxon>
        <taxon>Mucoromycota</taxon>
        <taxon>Mucoromycotina</taxon>
        <taxon>Endogonomycetes</taxon>
        <taxon>Endogonales</taxon>
        <taxon>Endogonales incertae sedis</taxon>
        <taxon>Bifiguratus</taxon>
    </lineage>
</organism>
<sequence>MATIIDTILPWNEGEGKLSLVVLIPTEAFSFPEQLHKVFPRPEREENPTSPFLSAGAARLLSLSSCVAVGTLDEQGRPWVSVIGGHRGFARGFPPSNQMPGRASGFDAGAGGLVGMSTFTGPNDPILRNMTQTPWNGEKYMVAGLGFLPEARNRVKLFGHVAQHMTQTGKDGNKVQFVWEIEQSLGNCPKYIWRRSLSYDESVEDPDVMAANAPIGTLDHLTPEMVDLIHGSDTFFIATRNGNVDMDTNHRGGPVGFVRVLPAFEGKQATTIVYPEYSGNRLYQSLGNMMSTPLAGLAFPNFSTGDILYVTGVTKIHIGSDAERLLPRSNLAVEIKVTSAILAKKGLAIREQVEPTDHHSLAEPSPYNPPVRYLISEHAPVFTSCQATTQGDAIVTSVQPVTKDVARITFNIEPPSKGWKEGQYAILDFRSRLDHGYRHMNDEDPRRLNDDFIRSFTIASTPSSPSTLSILFRKVGIATDLMYHADRHEDLRIPIIGFDGSFSMVEQRHRSLLYIAGGLGITPLLSQFDQLDSLKVIWAVRTRDLDLVKYVLNAQPRLREILCLYVTGTKPDKEREWKELGVPFIPRRIEQHDISAIASEIKDNKAPAWFVCAPPLMKRSIIEWIGTDGEVFSEDFEF</sequence>
<dbReference type="InterPro" id="IPR017938">
    <property type="entry name" value="Riboflavin_synthase-like_b-brl"/>
</dbReference>
<evidence type="ECO:0000259" key="1">
    <source>
        <dbReference type="PROSITE" id="PS51384"/>
    </source>
</evidence>
<dbReference type="InterPro" id="IPR012349">
    <property type="entry name" value="Split_barrel_FMN-bd"/>
</dbReference>
<dbReference type="PANTHER" id="PTHR42815">
    <property type="entry name" value="FAD-BINDING, PUTATIVE (AFU_ORTHOLOGUE AFUA_6G07600)-RELATED"/>
    <property type="match status" value="1"/>
</dbReference>
<dbReference type="OrthoDB" id="436496at2759"/>
<protein>
    <recommendedName>
        <fullName evidence="1">FAD-binding FR-type domain-containing protein</fullName>
    </recommendedName>
</protein>
<dbReference type="InterPro" id="IPR039261">
    <property type="entry name" value="FNR_nucleotide-bd"/>
</dbReference>
<reference evidence="2 3" key="1">
    <citation type="journal article" date="2017" name="Mycologia">
        <title>Bifiguratus adelaidae, gen. et sp. nov., a new member of Mucoromycotina in endophytic and soil-dwelling habitats.</title>
        <authorList>
            <person name="Torres-Cruz T.J."/>
            <person name="Billingsley Tobias T.L."/>
            <person name="Almatruk M."/>
            <person name="Hesse C."/>
            <person name="Kuske C.R."/>
            <person name="Desiro A."/>
            <person name="Benucci G.M."/>
            <person name="Bonito G."/>
            <person name="Stajich J.E."/>
            <person name="Dunlap C."/>
            <person name="Arnold A.E."/>
            <person name="Porras-Alfaro A."/>
        </authorList>
    </citation>
    <scope>NUCLEOTIDE SEQUENCE [LARGE SCALE GENOMIC DNA]</scope>
    <source>
        <strain evidence="2 3">AZ0501</strain>
    </source>
</reference>
<comment type="caution">
    <text evidence="2">The sequence shown here is derived from an EMBL/GenBank/DDBJ whole genome shotgun (WGS) entry which is preliminary data.</text>
</comment>
<dbReference type="PANTHER" id="PTHR42815:SF2">
    <property type="entry name" value="FAD-BINDING, PUTATIVE (AFU_ORTHOLOGUE AFUA_6G07600)-RELATED"/>
    <property type="match status" value="1"/>
</dbReference>
<feature type="domain" description="FAD-binding FR-type" evidence="1">
    <location>
        <begin position="388"/>
        <end position="505"/>
    </location>
</feature>
<dbReference type="Proteomes" id="UP000242875">
    <property type="component" value="Unassembled WGS sequence"/>
</dbReference>
<dbReference type="Gene3D" id="2.40.30.10">
    <property type="entry name" value="Translation factors"/>
    <property type="match status" value="1"/>
</dbReference>
<dbReference type="PROSITE" id="PS51384">
    <property type="entry name" value="FAD_FR"/>
    <property type="match status" value="1"/>
</dbReference>
<proteinExistence type="predicted"/>
<accession>A0A261XVW9</accession>
<dbReference type="AlphaFoldDB" id="A0A261XVW9"/>
<dbReference type="InterPro" id="IPR017927">
    <property type="entry name" value="FAD-bd_FR_type"/>
</dbReference>
<dbReference type="SUPFAM" id="SSF52343">
    <property type="entry name" value="Ferredoxin reductase-like, C-terminal NADP-linked domain"/>
    <property type="match status" value="1"/>
</dbReference>
<evidence type="ECO:0000313" key="2">
    <source>
        <dbReference type="EMBL" id="OZJ02384.1"/>
    </source>
</evidence>
<dbReference type="Gene3D" id="3.40.50.80">
    <property type="entry name" value="Nucleotide-binding domain of ferredoxin-NADP reductase (FNR) module"/>
    <property type="match status" value="1"/>
</dbReference>
<dbReference type="Gene3D" id="2.30.110.10">
    <property type="entry name" value="Electron Transport, Fmn-binding Protein, Chain A"/>
    <property type="match status" value="1"/>
</dbReference>
<keyword evidence="3" id="KW-1185">Reference proteome</keyword>
<dbReference type="EMBL" id="MVBO01000156">
    <property type="protein sequence ID" value="OZJ02384.1"/>
    <property type="molecule type" value="Genomic_DNA"/>
</dbReference>
<dbReference type="SUPFAM" id="SSF63380">
    <property type="entry name" value="Riboflavin synthase domain-like"/>
    <property type="match status" value="1"/>
</dbReference>